<protein>
    <submittedName>
        <fullName evidence="9">AzlC family ABC transporter permease</fullName>
    </submittedName>
</protein>
<dbReference type="InterPro" id="IPR011606">
    <property type="entry name" value="Brnchd-chn_aa_trnsp_permease"/>
</dbReference>
<keyword evidence="4" id="KW-1003">Cell membrane</keyword>
<dbReference type="GO" id="GO:0005886">
    <property type="term" value="C:plasma membrane"/>
    <property type="evidence" value="ECO:0007669"/>
    <property type="project" value="UniProtKB-SubCell"/>
</dbReference>
<dbReference type="RefSeq" id="WP_220660792.1">
    <property type="nucleotide sequence ID" value="NZ_CP069370.1"/>
</dbReference>
<evidence type="ECO:0000313" key="9">
    <source>
        <dbReference type="EMBL" id="QYZ68569.1"/>
    </source>
</evidence>
<keyword evidence="5 8" id="KW-0812">Transmembrane</keyword>
<dbReference type="KEGG" id="nsm:JO391_12340"/>
<dbReference type="GO" id="GO:1903785">
    <property type="term" value="P:L-valine transmembrane transport"/>
    <property type="evidence" value="ECO:0007669"/>
    <property type="project" value="TreeGrafter"/>
</dbReference>
<feature type="transmembrane region" description="Helical" evidence="8">
    <location>
        <begin position="132"/>
        <end position="156"/>
    </location>
</feature>
<dbReference type="Pfam" id="PF03591">
    <property type="entry name" value="AzlC"/>
    <property type="match status" value="1"/>
</dbReference>
<evidence type="ECO:0000256" key="6">
    <source>
        <dbReference type="ARBA" id="ARBA00022989"/>
    </source>
</evidence>
<gene>
    <name evidence="9" type="ORF">JO391_12340</name>
</gene>
<evidence type="ECO:0000256" key="8">
    <source>
        <dbReference type="SAM" id="Phobius"/>
    </source>
</evidence>
<comment type="subcellular location">
    <subcellularLocation>
        <location evidence="1">Cell membrane</location>
        <topology evidence="1">Multi-pass membrane protein</topology>
    </subcellularLocation>
</comment>
<sequence>MSGPARFRDGLLAALPIALGYFPIAFSFGVAATRAGLSGIEAVALSVLIYAGASQFLAIALITGGAPVLVSAATLVAMNLRHLLYGPALMRAAGEGAPARWVPVWGFGLTDEVFGAALGLLARRPKGWSERFIAGLGLVAYAAWVSGTAVGAWAGGGALEEWPVLDAALGFMLPALFLALLLSILSRVQVPVIAVAAMATVAVTLASSGTAGILAGMLAGAVAGVAGLGERRA</sequence>
<keyword evidence="6 8" id="KW-1133">Transmembrane helix</keyword>
<dbReference type="EMBL" id="CP069370">
    <property type="protein sequence ID" value="QYZ68569.1"/>
    <property type="molecule type" value="Genomic_DNA"/>
</dbReference>
<evidence type="ECO:0000256" key="3">
    <source>
        <dbReference type="ARBA" id="ARBA00022448"/>
    </source>
</evidence>
<evidence type="ECO:0000256" key="4">
    <source>
        <dbReference type="ARBA" id="ARBA00022475"/>
    </source>
</evidence>
<reference evidence="9" key="1">
    <citation type="submission" date="2021-02" db="EMBL/GenBank/DDBJ databases">
        <title>Rhodobacter shimadae sp. nov., an aerobic anoxygenic phototrophic bacterium isolated from a hot spring.</title>
        <authorList>
            <person name="Muramatsu S."/>
            <person name="Haruta S."/>
            <person name="Hirose S."/>
            <person name="Hanada S."/>
        </authorList>
    </citation>
    <scope>NUCLEOTIDE SEQUENCE</scope>
    <source>
        <strain evidence="9">N10</strain>
    </source>
</reference>
<feature type="transmembrane region" description="Helical" evidence="8">
    <location>
        <begin position="56"/>
        <end position="80"/>
    </location>
</feature>
<dbReference type="AlphaFoldDB" id="A0A8G0ZQJ1"/>
<dbReference type="PANTHER" id="PTHR34979:SF1">
    <property type="entry name" value="INNER MEMBRANE PROTEIN YGAZ"/>
    <property type="match status" value="1"/>
</dbReference>
<keyword evidence="7 8" id="KW-0472">Membrane</keyword>
<dbReference type="Proteomes" id="UP000826300">
    <property type="component" value="Chromosome"/>
</dbReference>
<evidence type="ECO:0000256" key="1">
    <source>
        <dbReference type="ARBA" id="ARBA00004651"/>
    </source>
</evidence>
<feature type="transmembrane region" description="Helical" evidence="8">
    <location>
        <begin position="162"/>
        <end position="181"/>
    </location>
</feature>
<feature type="transmembrane region" description="Helical" evidence="8">
    <location>
        <begin position="188"/>
        <end position="205"/>
    </location>
</feature>
<organism evidence="9 10">
    <name type="scientific">Neotabrizicola shimadae</name>
    <dbReference type="NCBI Taxonomy" id="2807096"/>
    <lineage>
        <taxon>Bacteria</taxon>
        <taxon>Pseudomonadati</taxon>
        <taxon>Pseudomonadota</taxon>
        <taxon>Alphaproteobacteria</taxon>
        <taxon>Rhodobacterales</taxon>
        <taxon>Paracoccaceae</taxon>
        <taxon>Neotabrizicola</taxon>
    </lineage>
</organism>
<name>A0A8G0ZQJ1_9RHOB</name>
<comment type="similarity">
    <text evidence="2">Belongs to the AzlC family.</text>
</comment>
<accession>A0A8G0ZQJ1</accession>
<evidence type="ECO:0000313" key="10">
    <source>
        <dbReference type="Proteomes" id="UP000826300"/>
    </source>
</evidence>
<keyword evidence="3" id="KW-0813">Transport</keyword>
<proteinExistence type="inferred from homology"/>
<evidence type="ECO:0000256" key="7">
    <source>
        <dbReference type="ARBA" id="ARBA00023136"/>
    </source>
</evidence>
<evidence type="ECO:0000256" key="2">
    <source>
        <dbReference type="ARBA" id="ARBA00010735"/>
    </source>
</evidence>
<dbReference type="PANTHER" id="PTHR34979">
    <property type="entry name" value="INNER MEMBRANE PROTEIN YGAZ"/>
    <property type="match status" value="1"/>
</dbReference>
<keyword evidence="10" id="KW-1185">Reference proteome</keyword>
<evidence type="ECO:0000256" key="5">
    <source>
        <dbReference type="ARBA" id="ARBA00022692"/>
    </source>
</evidence>